<proteinExistence type="predicted"/>
<organism evidence="3 4">
    <name type="scientific">Citrus x changshan-huyou</name>
    <dbReference type="NCBI Taxonomy" id="2935761"/>
    <lineage>
        <taxon>Eukaryota</taxon>
        <taxon>Viridiplantae</taxon>
        <taxon>Streptophyta</taxon>
        <taxon>Embryophyta</taxon>
        <taxon>Tracheophyta</taxon>
        <taxon>Spermatophyta</taxon>
        <taxon>Magnoliopsida</taxon>
        <taxon>eudicotyledons</taxon>
        <taxon>Gunneridae</taxon>
        <taxon>Pentapetalae</taxon>
        <taxon>rosids</taxon>
        <taxon>malvids</taxon>
        <taxon>Sapindales</taxon>
        <taxon>Rutaceae</taxon>
        <taxon>Aurantioideae</taxon>
        <taxon>Citrus</taxon>
    </lineage>
</organism>
<name>A0AAP0MLV8_9ROSI</name>
<dbReference type="Pfam" id="PF01535">
    <property type="entry name" value="PPR"/>
    <property type="match status" value="4"/>
</dbReference>
<dbReference type="Pfam" id="PF20431">
    <property type="entry name" value="E_motif"/>
    <property type="match status" value="1"/>
</dbReference>
<dbReference type="GO" id="GO:0003723">
    <property type="term" value="F:RNA binding"/>
    <property type="evidence" value="ECO:0007669"/>
    <property type="project" value="InterPro"/>
</dbReference>
<protein>
    <recommendedName>
        <fullName evidence="5">Pentatricopeptide repeat-containing protein</fullName>
    </recommendedName>
</protein>
<feature type="repeat" description="PPR" evidence="2">
    <location>
        <begin position="459"/>
        <end position="489"/>
    </location>
</feature>
<dbReference type="PANTHER" id="PTHR24015:SF553">
    <property type="entry name" value="DYW DOMAIN-CONTAINING PROTEIN"/>
    <property type="match status" value="1"/>
</dbReference>
<feature type="repeat" description="PPR" evidence="2">
    <location>
        <begin position="355"/>
        <end position="385"/>
    </location>
</feature>
<feature type="repeat" description="PPR" evidence="2">
    <location>
        <begin position="184"/>
        <end position="218"/>
    </location>
</feature>
<reference evidence="3 4" key="1">
    <citation type="submission" date="2024-05" db="EMBL/GenBank/DDBJ databases">
        <title>Haplotype-resolved chromosome-level genome assembly of Huyou (Citrus changshanensis).</title>
        <authorList>
            <person name="Miao C."/>
            <person name="Chen W."/>
            <person name="Wu Y."/>
            <person name="Wang L."/>
            <person name="Zhao S."/>
            <person name="Grierson D."/>
            <person name="Xu C."/>
            <person name="Chen K."/>
        </authorList>
    </citation>
    <scope>NUCLEOTIDE SEQUENCE [LARGE SCALE GENOMIC DNA]</scope>
    <source>
        <strain evidence="3">01-14</strain>
        <tissue evidence="3">Leaf</tissue>
    </source>
</reference>
<evidence type="ECO:0008006" key="5">
    <source>
        <dbReference type="Google" id="ProtNLM"/>
    </source>
</evidence>
<keyword evidence="4" id="KW-1185">Reference proteome</keyword>
<dbReference type="PANTHER" id="PTHR24015">
    <property type="entry name" value="OS07G0578800 PROTEIN-RELATED"/>
    <property type="match status" value="1"/>
</dbReference>
<dbReference type="GO" id="GO:0009451">
    <property type="term" value="P:RNA modification"/>
    <property type="evidence" value="ECO:0007669"/>
    <property type="project" value="InterPro"/>
</dbReference>
<feature type="repeat" description="PPR" evidence="2">
    <location>
        <begin position="386"/>
        <end position="420"/>
    </location>
</feature>
<accession>A0AAP0MLV8</accession>
<dbReference type="PROSITE" id="PS51375">
    <property type="entry name" value="PPR"/>
    <property type="match status" value="7"/>
</dbReference>
<comment type="caution">
    <text evidence="3">The sequence shown here is derived from an EMBL/GenBank/DDBJ whole genome shotgun (WGS) entry which is preliminary data.</text>
</comment>
<dbReference type="InterPro" id="IPR046960">
    <property type="entry name" value="PPR_At4g14850-like_plant"/>
</dbReference>
<evidence type="ECO:0000313" key="4">
    <source>
        <dbReference type="Proteomes" id="UP001428341"/>
    </source>
</evidence>
<dbReference type="InterPro" id="IPR011990">
    <property type="entry name" value="TPR-like_helical_dom_sf"/>
</dbReference>
<dbReference type="FunFam" id="1.25.40.10:FF:000409">
    <property type="entry name" value="Pentatricopeptide repeat-containing protein, chloroplastic"/>
    <property type="match status" value="1"/>
</dbReference>
<feature type="repeat" description="PPR" evidence="2">
    <location>
        <begin position="82"/>
        <end position="117"/>
    </location>
</feature>
<sequence>MLLRAKAYSRHLAFTELNDPSLLREKLLSLLKKCPSTKTVQQIHTQMLINFIQKPNFLLIRIIDLKDFNYASLLFHQISRPNEYAFNVMIRGLTTAWQKYSHSLKLYYQMKRLGLKPDNFTYPFVFISCANLLALNHGVSVHSSVFKIGLDEDDHVSHSLITMYARCGKLDSARKVFDEIRERDLVSWNSMISGYSKMGYAKEAVELFGRMREEEFLPDEITLVSVLGSCGDLGDLVLGKWVEGFVVKNKMDLNFYMGSALIDMYGKCGALVSARRVFDAMVNKDVVTWNAMITAYAQNGLSNEAIMLFNRMKYAGVNPDKITLIGVLSACASIGALDLGKWVDKYASQRGLRHDIFVATALIDMYAKCGSIDDALKVFEDMPVTNEVSWNAMISALAFNGRAHEALLLFKRMSKEGGAAHPNDVTFIGVLSACVHAGLVDEGRRLFDLMSSSFGLIPKSEHYSCMVDLYARAGHLSEAWDFVERMPEKVDEIVLGALLGACQKQKNTDVSQRVMQLLLEIESSNSGNYVISSKIFANLKMWDDSAKMRALMREKGVSKTPGCSWIGIDDPKQSNWK</sequence>
<gene>
    <name evidence="3" type="ORF">WN944_002747</name>
</gene>
<feature type="repeat" description="PPR" evidence="2">
    <location>
        <begin position="153"/>
        <end position="183"/>
    </location>
</feature>
<feature type="repeat" description="PPR" evidence="2">
    <location>
        <begin position="285"/>
        <end position="319"/>
    </location>
</feature>
<dbReference type="InterPro" id="IPR046848">
    <property type="entry name" value="E_motif"/>
</dbReference>
<evidence type="ECO:0000256" key="1">
    <source>
        <dbReference type="ARBA" id="ARBA00022737"/>
    </source>
</evidence>
<dbReference type="InterPro" id="IPR002885">
    <property type="entry name" value="PPR_rpt"/>
</dbReference>
<keyword evidence="1" id="KW-0677">Repeat</keyword>
<dbReference type="AlphaFoldDB" id="A0AAP0MLV8"/>
<evidence type="ECO:0000256" key="2">
    <source>
        <dbReference type="PROSITE-ProRule" id="PRU00708"/>
    </source>
</evidence>
<evidence type="ECO:0000313" key="3">
    <source>
        <dbReference type="EMBL" id="KAK9210377.1"/>
    </source>
</evidence>
<dbReference type="FunFam" id="1.25.40.10:FF:001095">
    <property type="entry name" value="Pentatricopeptide repeat-containing protein At2g34400"/>
    <property type="match status" value="1"/>
</dbReference>
<dbReference type="Proteomes" id="UP001428341">
    <property type="component" value="Unassembled WGS sequence"/>
</dbReference>
<dbReference type="NCBIfam" id="TIGR00756">
    <property type="entry name" value="PPR"/>
    <property type="match status" value="7"/>
</dbReference>
<dbReference type="FunFam" id="1.25.40.10:FF:000284">
    <property type="entry name" value="Pentatricopeptide repeat-containing protein"/>
    <property type="match status" value="1"/>
</dbReference>
<dbReference type="Gene3D" id="1.25.40.10">
    <property type="entry name" value="Tetratricopeptide repeat domain"/>
    <property type="match status" value="4"/>
</dbReference>
<dbReference type="Pfam" id="PF13041">
    <property type="entry name" value="PPR_2"/>
    <property type="match status" value="3"/>
</dbReference>
<dbReference type="FunFam" id="1.25.40.10:FF:001093">
    <property type="entry name" value="Pentatricopeptide repeat-containing protein At2g34400"/>
    <property type="match status" value="1"/>
</dbReference>
<dbReference type="EMBL" id="JBCGBO010000004">
    <property type="protein sequence ID" value="KAK9210377.1"/>
    <property type="molecule type" value="Genomic_DNA"/>
</dbReference>